<evidence type="ECO:0000256" key="1">
    <source>
        <dbReference type="SAM" id="MobiDB-lite"/>
    </source>
</evidence>
<reference evidence="2" key="4">
    <citation type="submission" date="2019-03" db="UniProtKB">
        <authorList>
            <consortium name="EnsemblPlants"/>
        </authorList>
    </citation>
    <scope>IDENTIFICATION</scope>
</reference>
<sequence length="78" mass="8758">MIDGTSCAPLPRAADPWQQQRGEQRQRLPPSTSSSTVFSIKIVSSNKISSVSYFLCRIVHLHIHPYSVCLWLCNITLS</sequence>
<accession>A0A452YEQ2</accession>
<feature type="region of interest" description="Disordered" evidence="1">
    <location>
        <begin position="1"/>
        <end position="34"/>
    </location>
</feature>
<name>A0A452YEQ2_AEGTS</name>
<dbReference type="Gramene" id="AET1Gv20393000.70">
    <property type="protein sequence ID" value="AET1Gv20393000.70"/>
    <property type="gene ID" value="AET1Gv20393000"/>
</dbReference>
<reference evidence="3" key="1">
    <citation type="journal article" date="2014" name="Science">
        <title>Ancient hybridizations among the ancestral genomes of bread wheat.</title>
        <authorList>
            <consortium name="International Wheat Genome Sequencing Consortium,"/>
            <person name="Marcussen T."/>
            <person name="Sandve S.R."/>
            <person name="Heier L."/>
            <person name="Spannagl M."/>
            <person name="Pfeifer M."/>
            <person name="Jakobsen K.S."/>
            <person name="Wulff B.B."/>
            <person name="Steuernagel B."/>
            <person name="Mayer K.F."/>
            <person name="Olsen O.A."/>
        </authorList>
    </citation>
    <scope>NUCLEOTIDE SEQUENCE [LARGE SCALE GENOMIC DNA]</scope>
    <source>
        <strain evidence="3">cv. AL8/78</strain>
    </source>
</reference>
<dbReference type="AlphaFoldDB" id="A0A452YEQ2"/>
<keyword evidence="3" id="KW-1185">Reference proteome</keyword>
<dbReference type="Proteomes" id="UP000015105">
    <property type="component" value="Chromosome 1D"/>
</dbReference>
<dbReference type="EnsemblPlants" id="AET1Gv20393000.70">
    <property type="protein sequence ID" value="AET1Gv20393000.70"/>
    <property type="gene ID" value="AET1Gv20393000"/>
</dbReference>
<proteinExistence type="predicted"/>
<evidence type="ECO:0000313" key="2">
    <source>
        <dbReference type="EnsemblPlants" id="AET1Gv20393000.70"/>
    </source>
</evidence>
<organism evidence="2 3">
    <name type="scientific">Aegilops tauschii subsp. strangulata</name>
    <name type="common">Goatgrass</name>
    <dbReference type="NCBI Taxonomy" id="200361"/>
    <lineage>
        <taxon>Eukaryota</taxon>
        <taxon>Viridiplantae</taxon>
        <taxon>Streptophyta</taxon>
        <taxon>Embryophyta</taxon>
        <taxon>Tracheophyta</taxon>
        <taxon>Spermatophyta</taxon>
        <taxon>Magnoliopsida</taxon>
        <taxon>Liliopsida</taxon>
        <taxon>Poales</taxon>
        <taxon>Poaceae</taxon>
        <taxon>BOP clade</taxon>
        <taxon>Pooideae</taxon>
        <taxon>Triticodae</taxon>
        <taxon>Triticeae</taxon>
        <taxon>Triticinae</taxon>
        <taxon>Aegilops</taxon>
    </lineage>
</organism>
<evidence type="ECO:0000313" key="3">
    <source>
        <dbReference type="Proteomes" id="UP000015105"/>
    </source>
</evidence>
<reference evidence="2" key="3">
    <citation type="journal article" date="2017" name="Nature">
        <title>Genome sequence of the progenitor of the wheat D genome Aegilops tauschii.</title>
        <authorList>
            <person name="Luo M.C."/>
            <person name="Gu Y.Q."/>
            <person name="Puiu D."/>
            <person name="Wang H."/>
            <person name="Twardziok S.O."/>
            <person name="Deal K.R."/>
            <person name="Huo N."/>
            <person name="Zhu T."/>
            <person name="Wang L."/>
            <person name="Wang Y."/>
            <person name="McGuire P.E."/>
            <person name="Liu S."/>
            <person name="Long H."/>
            <person name="Ramasamy R.K."/>
            <person name="Rodriguez J.C."/>
            <person name="Van S.L."/>
            <person name="Yuan L."/>
            <person name="Wang Z."/>
            <person name="Xia Z."/>
            <person name="Xiao L."/>
            <person name="Anderson O.D."/>
            <person name="Ouyang S."/>
            <person name="Liang Y."/>
            <person name="Zimin A.V."/>
            <person name="Pertea G."/>
            <person name="Qi P."/>
            <person name="Bennetzen J.L."/>
            <person name="Dai X."/>
            <person name="Dawson M.W."/>
            <person name="Muller H.G."/>
            <person name="Kugler K."/>
            <person name="Rivarola-Duarte L."/>
            <person name="Spannagl M."/>
            <person name="Mayer K.F.X."/>
            <person name="Lu F.H."/>
            <person name="Bevan M.W."/>
            <person name="Leroy P."/>
            <person name="Li P."/>
            <person name="You F.M."/>
            <person name="Sun Q."/>
            <person name="Liu Z."/>
            <person name="Lyons E."/>
            <person name="Wicker T."/>
            <person name="Salzberg S.L."/>
            <person name="Devos K.M."/>
            <person name="Dvorak J."/>
        </authorList>
    </citation>
    <scope>NUCLEOTIDE SEQUENCE [LARGE SCALE GENOMIC DNA]</scope>
    <source>
        <strain evidence="2">cv. AL8/78</strain>
    </source>
</reference>
<protein>
    <submittedName>
        <fullName evidence="2">Uncharacterized protein</fullName>
    </submittedName>
</protein>
<reference evidence="3" key="2">
    <citation type="journal article" date="2017" name="Nat. Plants">
        <title>The Aegilops tauschii genome reveals multiple impacts of transposons.</title>
        <authorList>
            <person name="Zhao G."/>
            <person name="Zou C."/>
            <person name="Li K."/>
            <person name="Wang K."/>
            <person name="Li T."/>
            <person name="Gao L."/>
            <person name="Zhang X."/>
            <person name="Wang H."/>
            <person name="Yang Z."/>
            <person name="Liu X."/>
            <person name="Jiang W."/>
            <person name="Mao L."/>
            <person name="Kong X."/>
            <person name="Jiao Y."/>
            <person name="Jia J."/>
        </authorList>
    </citation>
    <scope>NUCLEOTIDE SEQUENCE [LARGE SCALE GENOMIC DNA]</scope>
    <source>
        <strain evidence="3">cv. AL8/78</strain>
    </source>
</reference>
<reference evidence="2" key="5">
    <citation type="journal article" date="2021" name="G3 (Bethesda)">
        <title>Aegilops tauschii genome assembly Aet v5.0 features greater sequence contiguity and improved annotation.</title>
        <authorList>
            <person name="Wang L."/>
            <person name="Zhu T."/>
            <person name="Rodriguez J.C."/>
            <person name="Deal K.R."/>
            <person name="Dubcovsky J."/>
            <person name="McGuire P.E."/>
            <person name="Lux T."/>
            <person name="Spannagl M."/>
            <person name="Mayer K.F.X."/>
            <person name="Baldrich P."/>
            <person name="Meyers B.C."/>
            <person name="Huo N."/>
            <person name="Gu Y.Q."/>
            <person name="Zhou H."/>
            <person name="Devos K.M."/>
            <person name="Bennetzen J.L."/>
            <person name="Unver T."/>
            <person name="Budak H."/>
            <person name="Gulick P.J."/>
            <person name="Galiba G."/>
            <person name="Kalapos B."/>
            <person name="Nelson D.R."/>
            <person name="Li P."/>
            <person name="You F.M."/>
            <person name="Luo M.C."/>
            <person name="Dvorak J."/>
        </authorList>
    </citation>
    <scope>NUCLEOTIDE SEQUENCE [LARGE SCALE GENOMIC DNA]</scope>
    <source>
        <strain evidence="2">cv. AL8/78</strain>
    </source>
</reference>